<evidence type="ECO:0000313" key="3">
    <source>
        <dbReference type="Proteomes" id="UP001370490"/>
    </source>
</evidence>
<name>A0AAN8UE96_9MAGN</name>
<dbReference type="PANTHER" id="PTHR28080">
    <property type="entry name" value="PEROXISOMAL BIOGENESIS FACTOR 3"/>
    <property type="match status" value="1"/>
</dbReference>
<keyword evidence="1" id="KW-0812">Transmembrane</keyword>
<dbReference type="EMBL" id="JBAMMX010000027">
    <property type="protein sequence ID" value="KAK6912429.1"/>
    <property type="molecule type" value="Genomic_DNA"/>
</dbReference>
<feature type="transmembrane region" description="Helical" evidence="1">
    <location>
        <begin position="12"/>
        <end position="29"/>
    </location>
</feature>
<dbReference type="InterPro" id="IPR006966">
    <property type="entry name" value="Peroxin-3"/>
</dbReference>
<proteinExistence type="predicted"/>
<dbReference type="GO" id="GO:0005778">
    <property type="term" value="C:peroxisomal membrane"/>
    <property type="evidence" value="ECO:0007669"/>
    <property type="project" value="InterPro"/>
</dbReference>
<dbReference type="PANTHER" id="PTHR28080:SF1">
    <property type="entry name" value="PEROXISOMAL BIOGENESIS FACTOR 3"/>
    <property type="match status" value="1"/>
</dbReference>
<protein>
    <submittedName>
        <fullName evidence="2">Peroxin-3</fullName>
    </submittedName>
</protein>
<evidence type="ECO:0000313" key="2">
    <source>
        <dbReference type="EMBL" id="KAK6912429.1"/>
    </source>
</evidence>
<dbReference type="Pfam" id="PF04882">
    <property type="entry name" value="Peroxin-3"/>
    <property type="match status" value="2"/>
</dbReference>
<gene>
    <name evidence="2" type="ORF">RJ641_022030</name>
</gene>
<dbReference type="Proteomes" id="UP001370490">
    <property type="component" value="Unassembled WGS sequence"/>
</dbReference>
<keyword evidence="3" id="KW-1185">Reference proteome</keyword>
<dbReference type="GO" id="GO:0045046">
    <property type="term" value="P:protein import into peroxisome membrane"/>
    <property type="evidence" value="ECO:0007669"/>
    <property type="project" value="TreeGrafter"/>
</dbReference>
<keyword evidence="1" id="KW-1133">Transmembrane helix</keyword>
<dbReference type="GO" id="GO:0030674">
    <property type="term" value="F:protein-macromolecule adaptor activity"/>
    <property type="evidence" value="ECO:0007669"/>
    <property type="project" value="TreeGrafter"/>
</dbReference>
<sequence>MLSLRDFWRRHKRKILVTAGVIGSGYFLYKLHETNRTRLHDLEREFDDQRKIDELIKAQMQAHFENIQRIADTMTLPHVMYYLKGQIEDELDLSSLTERLVKGKGQPNTLTPSEKLELWDKLKILSFTRLAVSLWAMIMLTLYIRVLANILGRHLYVDAAHGPDYLLEDADVNMESQQKFLASADFLSIYALPSLISNMQGAAAEVLKGKQLRDLFNTRVLHDTITQILDLFMKSGGPHHWLVFLMPVDNTLYKVPSSGNVGGVHYDINRLDQFMVEARAVLSSNEFEHIVEQSIKKVIDTLVEDLKVQAGVGDLSAGVPLAKLLPRVALMSPRLLEEPSNNKFIQMIRNMQEVEVFFTLIYSDVQS</sequence>
<organism evidence="2 3">
    <name type="scientific">Dillenia turbinata</name>
    <dbReference type="NCBI Taxonomy" id="194707"/>
    <lineage>
        <taxon>Eukaryota</taxon>
        <taxon>Viridiplantae</taxon>
        <taxon>Streptophyta</taxon>
        <taxon>Embryophyta</taxon>
        <taxon>Tracheophyta</taxon>
        <taxon>Spermatophyta</taxon>
        <taxon>Magnoliopsida</taxon>
        <taxon>eudicotyledons</taxon>
        <taxon>Gunneridae</taxon>
        <taxon>Pentapetalae</taxon>
        <taxon>Dilleniales</taxon>
        <taxon>Dilleniaceae</taxon>
        <taxon>Dillenia</taxon>
    </lineage>
</organism>
<accession>A0AAN8UE96</accession>
<dbReference type="AlphaFoldDB" id="A0AAN8UE96"/>
<evidence type="ECO:0000256" key="1">
    <source>
        <dbReference type="SAM" id="Phobius"/>
    </source>
</evidence>
<comment type="caution">
    <text evidence="2">The sequence shown here is derived from an EMBL/GenBank/DDBJ whole genome shotgun (WGS) entry which is preliminary data.</text>
</comment>
<keyword evidence="1" id="KW-0472">Membrane</keyword>
<feature type="transmembrane region" description="Helical" evidence="1">
    <location>
        <begin position="124"/>
        <end position="144"/>
    </location>
</feature>
<reference evidence="2 3" key="1">
    <citation type="submission" date="2023-12" db="EMBL/GenBank/DDBJ databases">
        <title>A high-quality genome assembly for Dillenia turbinata (Dilleniales).</title>
        <authorList>
            <person name="Chanderbali A."/>
        </authorList>
    </citation>
    <scope>NUCLEOTIDE SEQUENCE [LARGE SCALE GENOMIC DNA]</scope>
    <source>
        <strain evidence="2">LSX21</strain>
        <tissue evidence="2">Leaf</tissue>
    </source>
</reference>